<keyword evidence="2" id="KW-0479">Metal-binding</keyword>
<evidence type="ECO:0000259" key="6">
    <source>
        <dbReference type="Pfam" id="PF07687"/>
    </source>
</evidence>
<dbReference type="InterPro" id="IPR011650">
    <property type="entry name" value="Peptidase_M20_dimer"/>
</dbReference>
<dbReference type="PIRSF" id="PIRSF037238">
    <property type="entry name" value="Carboxypeptidase_G2"/>
    <property type="match status" value="1"/>
</dbReference>
<dbReference type="Gene3D" id="3.30.70.360">
    <property type="match status" value="1"/>
</dbReference>
<feature type="domain" description="Peptidase M20 dimerisation" evidence="6">
    <location>
        <begin position="162"/>
        <end position="255"/>
    </location>
</feature>
<accession>A0A4R4WKT2</accession>
<protein>
    <submittedName>
        <fullName evidence="7">M20 family peptidase</fullName>
    </submittedName>
</protein>
<comment type="caution">
    <text evidence="7">The sequence shown here is derived from an EMBL/GenBank/DDBJ whole genome shotgun (WGS) entry which is preliminary data.</text>
</comment>
<feature type="active site" evidence="5">
    <location>
        <position position="71"/>
    </location>
</feature>
<dbReference type="CDD" id="cd03885">
    <property type="entry name" value="M20_CPDG2"/>
    <property type="match status" value="1"/>
</dbReference>
<dbReference type="OrthoDB" id="9783294at2"/>
<proteinExistence type="predicted"/>
<gene>
    <name evidence="7" type="ORF">E1218_28495</name>
</gene>
<dbReference type="SUPFAM" id="SSF55031">
    <property type="entry name" value="Bacterial exopeptidase dimerisation domain"/>
    <property type="match status" value="1"/>
</dbReference>
<keyword evidence="8" id="KW-1185">Reference proteome</keyword>
<keyword evidence="3" id="KW-0378">Hydrolase</keyword>
<reference evidence="7 8" key="1">
    <citation type="submission" date="2019-02" db="EMBL/GenBank/DDBJ databases">
        <title>Draft genome sequences of novel Actinobacteria.</title>
        <authorList>
            <person name="Sahin N."/>
            <person name="Ay H."/>
            <person name="Saygin H."/>
        </authorList>
    </citation>
    <scope>NUCLEOTIDE SEQUENCE [LARGE SCALE GENOMIC DNA]</scope>
    <source>
        <strain evidence="7 8">16K104</strain>
    </source>
</reference>
<dbReference type="AlphaFoldDB" id="A0A4R4WKT2"/>
<feature type="active site" description="Proton acceptor" evidence="5">
    <location>
        <position position="127"/>
    </location>
</feature>
<dbReference type="EMBL" id="SMKR01000160">
    <property type="protein sequence ID" value="TDD17154.1"/>
    <property type="molecule type" value="Genomic_DNA"/>
</dbReference>
<dbReference type="SUPFAM" id="SSF53187">
    <property type="entry name" value="Zn-dependent exopeptidases"/>
    <property type="match status" value="1"/>
</dbReference>
<dbReference type="InterPro" id="IPR050072">
    <property type="entry name" value="Peptidase_M20A"/>
</dbReference>
<dbReference type="PANTHER" id="PTHR43808">
    <property type="entry name" value="ACETYLORNITHINE DEACETYLASE"/>
    <property type="match status" value="1"/>
</dbReference>
<dbReference type="Pfam" id="PF01546">
    <property type="entry name" value="Peptidase_M20"/>
    <property type="match status" value="1"/>
</dbReference>
<dbReference type="InterPro" id="IPR017150">
    <property type="entry name" value="Pept_M20_glutamate_carboxypep"/>
</dbReference>
<dbReference type="InterPro" id="IPR036264">
    <property type="entry name" value="Bact_exopeptidase_dim_dom"/>
</dbReference>
<dbReference type="InterPro" id="IPR002933">
    <property type="entry name" value="Peptidase_M20"/>
</dbReference>
<dbReference type="Pfam" id="PF07687">
    <property type="entry name" value="M20_dimer"/>
    <property type="match status" value="1"/>
</dbReference>
<evidence type="ECO:0000313" key="7">
    <source>
        <dbReference type="EMBL" id="TDD17154.1"/>
    </source>
</evidence>
<keyword evidence="4" id="KW-0862">Zinc</keyword>
<evidence type="ECO:0000256" key="2">
    <source>
        <dbReference type="ARBA" id="ARBA00022723"/>
    </source>
</evidence>
<dbReference type="GO" id="GO:0046872">
    <property type="term" value="F:metal ion binding"/>
    <property type="evidence" value="ECO:0007669"/>
    <property type="project" value="UniProtKB-KW"/>
</dbReference>
<dbReference type="InterPro" id="IPR001261">
    <property type="entry name" value="ArgE/DapE_CS"/>
</dbReference>
<dbReference type="Proteomes" id="UP000295172">
    <property type="component" value="Unassembled WGS sequence"/>
</dbReference>
<name>A0A4R4WKT2_9ACTN</name>
<organism evidence="7 8">
    <name type="scientific">Kribbella turkmenica</name>
    <dbReference type="NCBI Taxonomy" id="2530375"/>
    <lineage>
        <taxon>Bacteria</taxon>
        <taxon>Bacillati</taxon>
        <taxon>Actinomycetota</taxon>
        <taxon>Actinomycetes</taxon>
        <taxon>Propionibacteriales</taxon>
        <taxon>Kribbellaceae</taxon>
        <taxon>Kribbella</taxon>
    </lineage>
</organism>
<dbReference type="PROSITE" id="PS00758">
    <property type="entry name" value="ARGE_DAPE_CPG2_1"/>
    <property type="match status" value="1"/>
</dbReference>
<dbReference type="PANTHER" id="PTHR43808:SF9">
    <property type="entry name" value="BLL0789 PROTEIN"/>
    <property type="match status" value="1"/>
</dbReference>
<evidence type="ECO:0000313" key="8">
    <source>
        <dbReference type="Proteomes" id="UP000295172"/>
    </source>
</evidence>
<dbReference type="GO" id="GO:0016787">
    <property type="term" value="F:hydrolase activity"/>
    <property type="evidence" value="ECO:0007669"/>
    <property type="project" value="UniProtKB-KW"/>
</dbReference>
<dbReference type="Gene3D" id="3.40.630.10">
    <property type="entry name" value="Zn peptidases"/>
    <property type="match status" value="1"/>
</dbReference>
<comment type="cofactor">
    <cofactor evidence="1">
        <name>Zn(2+)</name>
        <dbReference type="ChEBI" id="CHEBI:29105"/>
    </cofactor>
</comment>
<sequence>MPSMLNDLEALVTCESPSGDHRAIAHSADVVSAIARRLTGEVPERVVLNGCTHLALRFGPCPRILLLGHHDTVWPLGSLATHPWSATGGIARGPGCFDMKAGIVQLLHAIAALADPSGISVLITGDEEVGSTTSRALIEDEARTCQVVLVLEPSADGGALKIGRKGAATYQVQVRGRAAHAGLEPEHGANAAIELARQVFTIIDLAAPSLGTTVTPTLLSGGTTANTVPDSAQLSVDVRALLAQEQLRVDRALAQLRPHLAGTALLLDRQSHRPPMEPAASARLFDRAQTLAGELGLPPLSGVTVGGASDGNLTAAVGTETLDGLGAVGGGAHADDEYVVISEIPQRTALLARLIEDLRRDRPSAEYKEQNNS</sequence>
<evidence type="ECO:0000256" key="1">
    <source>
        <dbReference type="ARBA" id="ARBA00001947"/>
    </source>
</evidence>
<evidence type="ECO:0000256" key="4">
    <source>
        <dbReference type="ARBA" id="ARBA00022833"/>
    </source>
</evidence>
<evidence type="ECO:0000256" key="5">
    <source>
        <dbReference type="PIRSR" id="PIRSR037238-1"/>
    </source>
</evidence>
<evidence type="ECO:0000256" key="3">
    <source>
        <dbReference type="ARBA" id="ARBA00022801"/>
    </source>
</evidence>